<dbReference type="InterPro" id="IPR036390">
    <property type="entry name" value="WH_DNA-bd_sf"/>
</dbReference>
<evidence type="ECO:0000313" key="6">
    <source>
        <dbReference type="EMBL" id="PWE15768.1"/>
    </source>
</evidence>
<dbReference type="GeneID" id="94038239"/>
<gene>
    <name evidence="6" type="ORF">DF183_03290</name>
    <name evidence="7" type="ORF">M2J83_12910</name>
</gene>
<evidence type="ECO:0000256" key="4">
    <source>
        <dbReference type="ARBA" id="ARBA00023163"/>
    </source>
</evidence>
<evidence type="ECO:0000256" key="1">
    <source>
        <dbReference type="ARBA" id="ARBA00009437"/>
    </source>
</evidence>
<dbReference type="OrthoDB" id="8924032at2"/>
<dbReference type="Gene3D" id="3.40.190.10">
    <property type="entry name" value="Periplasmic binding protein-like II"/>
    <property type="match status" value="2"/>
</dbReference>
<dbReference type="EMBL" id="QEXO01000001">
    <property type="protein sequence ID" value="PWE15768.1"/>
    <property type="molecule type" value="Genomic_DNA"/>
</dbReference>
<dbReference type="EMBL" id="CP096916">
    <property type="protein sequence ID" value="WBM36710.1"/>
    <property type="molecule type" value="Genomic_DNA"/>
</dbReference>
<dbReference type="Proteomes" id="UP000245216">
    <property type="component" value="Unassembled WGS sequence"/>
</dbReference>
<proteinExistence type="inferred from homology"/>
<evidence type="ECO:0000256" key="3">
    <source>
        <dbReference type="ARBA" id="ARBA00023125"/>
    </source>
</evidence>
<dbReference type="Pfam" id="PF00126">
    <property type="entry name" value="HTH_1"/>
    <property type="match status" value="1"/>
</dbReference>
<evidence type="ECO:0000313" key="8">
    <source>
        <dbReference type="Proteomes" id="UP000245216"/>
    </source>
</evidence>
<dbReference type="InterPro" id="IPR005119">
    <property type="entry name" value="LysR_subst-bd"/>
</dbReference>
<dbReference type="Gene3D" id="1.10.10.10">
    <property type="entry name" value="Winged helix-like DNA-binding domain superfamily/Winged helix DNA-binding domain"/>
    <property type="match status" value="1"/>
</dbReference>
<dbReference type="GO" id="GO:0003677">
    <property type="term" value="F:DNA binding"/>
    <property type="evidence" value="ECO:0007669"/>
    <property type="project" value="UniProtKB-KW"/>
</dbReference>
<dbReference type="SUPFAM" id="SSF46785">
    <property type="entry name" value="Winged helix' DNA-binding domain"/>
    <property type="match status" value="1"/>
</dbReference>
<keyword evidence="2" id="KW-0805">Transcription regulation</keyword>
<dbReference type="InterPro" id="IPR050389">
    <property type="entry name" value="LysR-type_TF"/>
</dbReference>
<keyword evidence="9" id="KW-1185">Reference proteome</keyword>
<dbReference type="PANTHER" id="PTHR30118">
    <property type="entry name" value="HTH-TYPE TRANSCRIPTIONAL REGULATOR LEUO-RELATED"/>
    <property type="match status" value="1"/>
</dbReference>
<accession>A0A0S2JM64</accession>
<accession>A0A0M7E5Y2</accession>
<protein>
    <submittedName>
        <fullName evidence="6">LysR family transcriptional regulator</fullName>
    </submittedName>
</protein>
<dbReference type="STRING" id="511.UZ73_01815"/>
<dbReference type="PROSITE" id="PS50931">
    <property type="entry name" value="HTH_LYSR"/>
    <property type="match status" value="1"/>
</dbReference>
<dbReference type="KEGG" id="afa:UZ73_01815"/>
<evidence type="ECO:0000259" key="5">
    <source>
        <dbReference type="PROSITE" id="PS50931"/>
    </source>
</evidence>
<comment type="similarity">
    <text evidence="1">Belongs to the LysR transcriptional regulatory family.</text>
</comment>
<reference evidence="6 8" key="2">
    <citation type="submission" date="2018-05" db="EMBL/GenBank/DDBJ databases">
        <authorList>
            <person name="Lanie J.A."/>
            <person name="Ng W.-L."/>
            <person name="Kazmierczak K.M."/>
            <person name="Andrzejewski T.M."/>
            <person name="Davidsen T.M."/>
            <person name="Wayne K.J."/>
            <person name="Tettelin H."/>
            <person name="Glass J.I."/>
            <person name="Rusch D."/>
            <person name="Podicherti R."/>
            <person name="Tsui H.-C.T."/>
            <person name="Winkler M.E."/>
        </authorList>
    </citation>
    <scope>NUCLEOTIDE SEQUENCE [LARGE SCALE GENOMIC DNA]</scope>
    <source>
        <strain evidence="6 8">YBY</strain>
    </source>
</reference>
<evidence type="ECO:0000313" key="9">
    <source>
        <dbReference type="Proteomes" id="UP001211866"/>
    </source>
</evidence>
<dbReference type="Proteomes" id="UP001211866">
    <property type="component" value="Chromosome"/>
</dbReference>
<organism evidence="6 8">
    <name type="scientific">Alcaligenes faecalis</name>
    <dbReference type="NCBI Taxonomy" id="511"/>
    <lineage>
        <taxon>Bacteria</taxon>
        <taxon>Pseudomonadati</taxon>
        <taxon>Pseudomonadota</taxon>
        <taxon>Betaproteobacteria</taxon>
        <taxon>Burkholderiales</taxon>
        <taxon>Alcaligenaceae</taxon>
        <taxon>Alcaligenes</taxon>
    </lineage>
</organism>
<reference evidence="6 8" key="1">
    <citation type="submission" date="2018-05" db="EMBL/GenBank/DDBJ databases">
        <title>Genome Sequence of an Efficient Indole-Degrading Bacterium, Alcaligenes sp.YBY.</title>
        <authorList>
            <person name="Yang B."/>
        </authorList>
    </citation>
    <scope>NUCLEOTIDE SEQUENCE [LARGE SCALE GENOMIC DNA]</scope>
    <source>
        <strain evidence="6 8">YBY</strain>
    </source>
</reference>
<sequence>MPKLREQLDLHLLRVLQSLLKEHSVSRTAIRLGMSQPAVSNALRRLREITGDPILLRGKKGMVPTERGPFLLAHATEALQAIERISATAEPMDPSQSTRVFNLGAPDYLDGAFIPDIAERVRRQAPQARLVVHTINPDLDYVQALEEGELDVVIGNWLEPPEKLHLARLFDDEVVCMLGRHHPLAQRGLSLQHYLEMPHLAPSAHVTDKRGFIDGCLAEQGISRQVQMVVPYFGLVPGILSRTDMVFTTNRQFAEYYARILPITVLPCPVHFPLMRFYQLWHPRTHNAAELLWFRRCIAQAAGRLDGLSEGTP</sequence>
<dbReference type="Pfam" id="PF03466">
    <property type="entry name" value="LysR_substrate"/>
    <property type="match status" value="1"/>
</dbReference>
<evidence type="ECO:0000256" key="2">
    <source>
        <dbReference type="ARBA" id="ARBA00023015"/>
    </source>
</evidence>
<dbReference type="SUPFAM" id="SSF53850">
    <property type="entry name" value="Periplasmic binding protein-like II"/>
    <property type="match status" value="1"/>
</dbReference>
<evidence type="ECO:0000313" key="7">
    <source>
        <dbReference type="EMBL" id="WBM36710.1"/>
    </source>
</evidence>
<dbReference type="PANTHER" id="PTHR30118:SF15">
    <property type="entry name" value="TRANSCRIPTIONAL REGULATORY PROTEIN"/>
    <property type="match status" value="1"/>
</dbReference>
<dbReference type="RefSeq" id="WP_042481505.1">
    <property type="nucleotide sequence ID" value="NZ_CAXOJJ010000056.1"/>
</dbReference>
<dbReference type="GO" id="GO:0003700">
    <property type="term" value="F:DNA-binding transcription factor activity"/>
    <property type="evidence" value="ECO:0007669"/>
    <property type="project" value="InterPro"/>
</dbReference>
<dbReference type="InterPro" id="IPR036388">
    <property type="entry name" value="WH-like_DNA-bd_sf"/>
</dbReference>
<keyword evidence="3" id="KW-0238">DNA-binding</keyword>
<feature type="domain" description="HTH lysR-type" evidence="5">
    <location>
        <begin position="8"/>
        <end position="65"/>
    </location>
</feature>
<reference evidence="7 9" key="3">
    <citation type="submission" date="2022-05" db="EMBL/GenBank/DDBJ databases">
        <title>Complete sequence of strain NY11312.</title>
        <authorList>
            <person name="Zhou D."/>
        </authorList>
    </citation>
    <scope>NUCLEOTIDE SEQUENCE [LARGE SCALE GENOMIC DNA]</scope>
    <source>
        <strain evidence="7 9">NY11312</strain>
    </source>
</reference>
<dbReference type="AlphaFoldDB" id="A0A0M7E5Y2"/>
<name>A0A0M7E5Y2_ALCFA</name>
<keyword evidence="4" id="KW-0804">Transcription</keyword>
<dbReference type="InterPro" id="IPR000847">
    <property type="entry name" value="LysR_HTH_N"/>
</dbReference>